<dbReference type="EMBL" id="LXWF01000001">
    <property type="protein sequence ID" value="ORC25097.1"/>
    <property type="molecule type" value="Genomic_DNA"/>
</dbReference>
<gene>
    <name evidence="3" type="ORF">A7979_08805</name>
</gene>
<evidence type="ECO:0000256" key="1">
    <source>
        <dbReference type="SAM" id="MobiDB-lite"/>
    </source>
</evidence>
<dbReference type="RefSeq" id="WP_083090559.1">
    <property type="nucleotide sequence ID" value="NZ_LXWF01000001.1"/>
</dbReference>
<feature type="transmembrane region" description="Helical" evidence="2">
    <location>
        <begin position="62"/>
        <end position="83"/>
    </location>
</feature>
<comment type="caution">
    <text evidence="3">The sequence shown here is derived from an EMBL/GenBank/DDBJ whole genome shotgun (WGS) entry which is preliminary data.</text>
</comment>
<name>A0A1Y1RTQ1_9MICC</name>
<keyword evidence="2" id="KW-0812">Transmembrane</keyword>
<reference evidence="3 4" key="1">
    <citation type="submission" date="2016-05" db="EMBL/GenBank/DDBJ databases">
        <title>Draft genome sequence of a porcine commensal Rothia nasimurium.</title>
        <authorList>
            <person name="Gaiser R.A."/>
            <person name="Van Baarlen P."/>
            <person name="Wells J.M."/>
        </authorList>
    </citation>
    <scope>NUCLEOTIDE SEQUENCE [LARGE SCALE GENOMIC DNA]</scope>
    <source>
        <strain evidence="3 4">PT-32</strain>
    </source>
</reference>
<accession>A0A1Y1RTQ1</accession>
<keyword evidence="4" id="KW-1185">Reference proteome</keyword>
<protein>
    <submittedName>
        <fullName evidence="3">Uncharacterized protein</fullName>
    </submittedName>
</protein>
<dbReference type="Proteomes" id="UP000192359">
    <property type="component" value="Unassembled WGS sequence"/>
</dbReference>
<feature type="region of interest" description="Disordered" evidence="1">
    <location>
        <begin position="393"/>
        <end position="420"/>
    </location>
</feature>
<evidence type="ECO:0000256" key="2">
    <source>
        <dbReference type="SAM" id="Phobius"/>
    </source>
</evidence>
<dbReference type="AlphaFoldDB" id="A0A1Y1RTQ1"/>
<evidence type="ECO:0000313" key="4">
    <source>
        <dbReference type="Proteomes" id="UP000192359"/>
    </source>
</evidence>
<keyword evidence="2" id="KW-1133">Transmembrane helix</keyword>
<keyword evidence="2" id="KW-0472">Membrane</keyword>
<dbReference type="OrthoDB" id="4881923at2"/>
<organism evidence="3 4">
    <name type="scientific">Rothia nasimurium</name>
    <dbReference type="NCBI Taxonomy" id="85336"/>
    <lineage>
        <taxon>Bacteria</taxon>
        <taxon>Bacillati</taxon>
        <taxon>Actinomycetota</taxon>
        <taxon>Actinomycetes</taxon>
        <taxon>Micrococcales</taxon>
        <taxon>Micrococcaceae</taxon>
        <taxon>Rothia</taxon>
    </lineage>
</organism>
<evidence type="ECO:0000313" key="3">
    <source>
        <dbReference type="EMBL" id="ORC25097.1"/>
    </source>
</evidence>
<proteinExistence type="predicted"/>
<sequence length="420" mass="46221">MADRKKDGAQWLRRTVNRAHSQQLRATVATSLHKVSHIPGQLSGRAAGILTRKDARTVRIRLTLTTLAVTLLAVLVAGVGNYLSLPRTPEESVDRYLTSLKDGNYVSALDSGAYNTFAHTYLTNAIYRGAENRVDDYTITGIHQDAGGGVSADVLVSSGGQEQPITLNLTQVPRTGPFNDTWKLTNPAQTTLTLNAPVALTSVQINGSSLDLPTTRRTETDSGYFWSIPTLPGTYTFTLPETSYYTLAHTKHAVTAPLPGHGNPTQELTLDLRPSPRMWNETNDLITSWLDRCAGSRRLDMADCPTSALHSEDSTVTISNVTWELTYRPAFYLVQDRHDPSVWRAARDRPAIFEVTYLADGKAQRETIPFYINAQVVSNGFQADISVGLDGSEETEEELRETLNSETSAQPTLQKFAVPR</sequence>